<keyword evidence="2" id="KW-1185">Reference proteome</keyword>
<evidence type="ECO:0000313" key="2">
    <source>
        <dbReference type="Proteomes" id="UP000234474"/>
    </source>
</evidence>
<dbReference type="Proteomes" id="UP000234474">
    <property type="component" value="Unassembled WGS sequence"/>
</dbReference>
<evidence type="ECO:0000313" key="1">
    <source>
        <dbReference type="EMBL" id="PKX92866.1"/>
    </source>
</evidence>
<accession>A0A2I1C5H8</accession>
<name>A0A2I1C5H8_ASPN1</name>
<dbReference type="VEuPathDB" id="FungiDB:P174DRAFT_421896"/>
<organism evidence="1 2">
    <name type="scientific">Aspergillus novofumigatus (strain IBT 16806)</name>
    <dbReference type="NCBI Taxonomy" id="1392255"/>
    <lineage>
        <taxon>Eukaryota</taxon>
        <taxon>Fungi</taxon>
        <taxon>Dikarya</taxon>
        <taxon>Ascomycota</taxon>
        <taxon>Pezizomycotina</taxon>
        <taxon>Eurotiomycetes</taxon>
        <taxon>Eurotiomycetidae</taxon>
        <taxon>Eurotiales</taxon>
        <taxon>Aspergillaceae</taxon>
        <taxon>Aspergillus</taxon>
        <taxon>Aspergillus subgen. Fumigati</taxon>
    </lineage>
</organism>
<comment type="caution">
    <text evidence="1">The sequence shown here is derived from an EMBL/GenBank/DDBJ whole genome shotgun (WGS) entry which is preliminary data.</text>
</comment>
<reference evidence="2" key="1">
    <citation type="journal article" date="2018" name="Proc. Natl. Acad. Sci. U.S.A.">
        <title>Linking secondary metabolites to gene clusters through genome sequencing of six diverse Aspergillus species.</title>
        <authorList>
            <person name="Kaerboelling I."/>
            <person name="Vesth T.C."/>
            <person name="Frisvad J.C."/>
            <person name="Nybo J.L."/>
            <person name="Theobald S."/>
            <person name="Kuo A."/>
            <person name="Bowyer P."/>
            <person name="Matsuda Y."/>
            <person name="Mondo S."/>
            <person name="Lyhne E.K."/>
            <person name="Kogle M.E."/>
            <person name="Clum A."/>
            <person name="Lipzen A."/>
            <person name="Salamov A."/>
            <person name="Ngan C.Y."/>
            <person name="Daum C."/>
            <person name="Chiniquy J."/>
            <person name="Barry K."/>
            <person name="LaButti K."/>
            <person name="Haridas S."/>
            <person name="Simmons B.A."/>
            <person name="Magnuson J.K."/>
            <person name="Mortensen U.H."/>
            <person name="Larsen T.O."/>
            <person name="Grigoriev I.V."/>
            <person name="Baker S.E."/>
            <person name="Andersen M.R."/>
        </authorList>
    </citation>
    <scope>NUCLEOTIDE SEQUENCE [LARGE SCALE GENOMIC DNA]</scope>
    <source>
        <strain evidence="2">IBT 16806</strain>
    </source>
</reference>
<protein>
    <submittedName>
        <fullName evidence="1">Uncharacterized protein</fullName>
    </submittedName>
</protein>
<sequence length="212" mass="22482">MSSFTIQVLNNSRNNQVYSLFYRPFPASGYSPLACVTQKSATIANNYTATFTIDLPTAVVCGTSPNQPLGSGVNVSIQESTVITPPEVSLLPPPTQDTTAVGNWARIVTQNYNTNPAAHVFCGLGVVSPGSGQIVPSCVWEVQPNTPYAILNPPQQPVFYVSSDSSLNVGTITAATSKDATVDFTDTGDNFCMVTQMSDDTFKVAPTSDVKS</sequence>
<dbReference type="GeneID" id="36532316"/>
<dbReference type="EMBL" id="MSZS01000005">
    <property type="protein sequence ID" value="PKX92866.1"/>
    <property type="molecule type" value="Genomic_DNA"/>
</dbReference>
<dbReference type="RefSeq" id="XP_024681461.1">
    <property type="nucleotide sequence ID" value="XM_024824991.1"/>
</dbReference>
<gene>
    <name evidence="1" type="ORF">P174DRAFT_421896</name>
</gene>
<proteinExistence type="predicted"/>
<dbReference type="OMA" id="VCGTSPN"/>
<dbReference type="OrthoDB" id="4447065at2759"/>
<dbReference type="AlphaFoldDB" id="A0A2I1C5H8"/>